<evidence type="ECO:0000313" key="4">
    <source>
        <dbReference type="EMBL" id="JAG29793.1"/>
    </source>
</evidence>
<sequence length="106" mass="12020">MDERYNTQIDNGSYEMISVQGLTKYYKKGIFSSKKYLAVNNIHFNVNKNECYGFIGANGAGKTTTIKMLILQEKPTSGTALINNYNILDEKNNVYKQIGYCPQDDT</sequence>
<reference evidence="4" key="1">
    <citation type="journal article" date="2014" name="PLoS ONE">
        <title>Transcriptome-Based Identification of ABC Transporters in the Western Tarnished Plant Bug Lygus hesperus.</title>
        <authorList>
            <person name="Hull J.J."/>
            <person name="Chaney K."/>
            <person name="Geib S.M."/>
            <person name="Fabrick J.A."/>
            <person name="Brent C.S."/>
            <person name="Walsh D."/>
            <person name="Lavine L.C."/>
        </authorList>
    </citation>
    <scope>NUCLEOTIDE SEQUENCE</scope>
</reference>
<name>A0A0A9YFA4_LYGHE</name>
<dbReference type="EMBL" id="GBHO01013811">
    <property type="protein sequence ID" value="JAG29793.1"/>
    <property type="molecule type" value="Transcribed_RNA"/>
</dbReference>
<proteinExistence type="predicted"/>
<dbReference type="GO" id="GO:0016020">
    <property type="term" value="C:membrane"/>
    <property type="evidence" value="ECO:0007669"/>
    <property type="project" value="InterPro"/>
</dbReference>
<evidence type="ECO:0000256" key="2">
    <source>
        <dbReference type="ARBA" id="ARBA00022737"/>
    </source>
</evidence>
<keyword evidence="2" id="KW-0677">Repeat</keyword>
<dbReference type="GO" id="GO:0005319">
    <property type="term" value="F:lipid transporter activity"/>
    <property type="evidence" value="ECO:0007669"/>
    <property type="project" value="TreeGrafter"/>
</dbReference>
<reference evidence="4" key="2">
    <citation type="submission" date="2014-07" db="EMBL/GenBank/DDBJ databases">
        <authorList>
            <person name="Hull J."/>
        </authorList>
    </citation>
    <scope>NUCLEOTIDE SEQUENCE</scope>
</reference>
<organism evidence="4">
    <name type="scientific">Lygus hesperus</name>
    <name type="common">Western plant bug</name>
    <dbReference type="NCBI Taxonomy" id="30085"/>
    <lineage>
        <taxon>Eukaryota</taxon>
        <taxon>Metazoa</taxon>
        <taxon>Ecdysozoa</taxon>
        <taxon>Arthropoda</taxon>
        <taxon>Hexapoda</taxon>
        <taxon>Insecta</taxon>
        <taxon>Pterygota</taxon>
        <taxon>Neoptera</taxon>
        <taxon>Paraneoptera</taxon>
        <taxon>Hemiptera</taxon>
        <taxon>Heteroptera</taxon>
        <taxon>Panheteroptera</taxon>
        <taxon>Cimicomorpha</taxon>
        <taxon>Miridae</taxon>
        <taxon>Mirini</taxon>
        <taxon>Lygus</taxon>
    </lineage>
</organism>
<dbReference type="InterPro" id="IPR026082">
    <property type="entry name" value="ABCA"/>
</dbReference>
<keyword evidence="1" id="KW-0813">Transport</keyword>
<dbReference type="GO" id="GO:0140359">
    <property type="term" value="F:ABC-type transporter activity"/>
    <property type="evidence" value="ECO:0007669"/>
    <property type="project" value="InterPro"/>
</dbReference>
<dbReference type="GO" id="GO:0005524">
    <property type="term" value="F:ATP binding"/>
    <property type="evidence" value="ECO:0007669"/>
    <property type="project" value="InterPro"/>
</dbReference>
<dbReference type="GO" id="GO:0016887">
    <property type="term" value="F:ATP hydrolysis activity"/>
    <property type="evidence" value="ECO:0007669"/>
    <property type="project" value="InterPro"/>
</dbReference>
<accession>A0A0A9YFA4</accession>
<feature type="domain" description="ABC transporter" evidence="3">
    <location>
        <begin position="39"/>
        <end position="105"/>
    </location>
</feature>
<dbReference type="InterPro" id="IPR003439">
    <property type="entry name" value="ABC_transporter-like_ATP-bd"/>
</dbReference>
<dbReference type="Pfam" id="PF00005">
    <property type="entry name" value="ABC_tran"/>
    <property type="match status" value="1"/>
</dbReference>
<protein>
    <submittedName>
        <fullName evidence="4">ABC transporter A family member 1</fullName>
    </submittedName>
</protein>
<evidence type="ECO:0000259" key="3">
    <source>
        <dbReference type="Pfam" id="PF00005"/>
    </source>
</evidence>
<evidence type="ECO:0000256" key="1">
    <source>
        <dbReference type="ARBA" id="ARBA00022448"/>
    </source>
</evidence>
<dbReference type="InterPro" id="IPR027417">
    <property type="entry name" value="P-loop_NTPase"/>
</dbReference>
<dbReference type="PANTHER" id="PTHR19229">
    <property type="entry name" value="ATP-BINDING CASSETTE TRANSPORTER SUBFAMILY A ABCA"/>
    <property type="match status" value="1"/>
</dbReference>
<dbReference type="PANTHER" id="PTHR19229:SF36">
    <property type="entry name" value="ATP-BINDING CASSETTE SUB-FAMILY A MEMBER 2"/>
    <property type="match status" value="1"/>
</dbReference>
<gene>
    <name evidence="4" type="primary">ABCA1_5</name>
    <name evidence="4" type="ORF">CM83_19695</name>
</gene>
<dbReference type="Gene3D" id="3.40.50.300">
    <property type="entry name" value="P-loop containing nucleotide triphosphate hydrolases"/>
    <property type="match status" value="1"/>
</dbReference>
<dbReference type="SUPFAM" id="SSF52540">
    <property type="entry name" value="P-loop containing nucleoside triphosphate hydrolases"/>
    <property type="match status" value="1"/>
</dbReference>
<dbReference type="AlphaFoldDB" id="A0A0A9YFA4"/>